<keyword evidence="1" id="KW-0723">Serine/threonine-protein kinase</keyword>
<feature type="domain" description="Histidine kinase/HSP90-like ATPase" evidence="2">
    <location>
        <begin position="50"/>
        <end position="169"/>
    </location>
</feature>
<dbReference type="Proteomes" id="UP001206206">
    <property type="component" value="Unassembled WGS sequence"/>
</dbReference>
<dbReference type="Gene3D" id="3.30.565.10">
    <property type="entry name" value="Histidine kinase-like ATPase, C-terminal domain"/>
    <property type="match status" value="1"/>
</dbReference>
<dbReference type="InterPro" id="IPR036890">
    <property type="entry name" value="HATPase_C_sf"/>
</dbReference>
<proteinExistence type="predicted"/>
<accession>A0ABT1PB76</accession>
<dbReference type="PANTHER" id="PTHR35526">
    <property type="entry name" value="ANTI-SIGMA-F FACTOR RSBW-RELATED"/>
    <property type="match status" value="1"/>
</dbReference>
<dbReference type="RefSeq" id="WP_255925551.1">
    <property type="nucleotide sequence ID" value="NZ_JANFNH010000003.1"/>
</dbReference>
<keyword evidence="1" id="KW-0418">Kinase</keyword>
<keyword evidence="4" id="KW-1185">Reference proteome</keyword>
<evidence type="ECO:0000256" key="1">
    <source>
        <dbReference type="ARBA" id="ARBA00022527"/>
    </source>
</evidence>
<evidence type="ECO:0000313" key="4">
    <source>
        <dbReference type="Proteomes" id="UP001206206"/>
    </source>
</evidence>
<keyword evidence="3" id="KW-0547">Nucleotide-binding</keyword>
<keyword evidence="1" id="KW-0808">Transferase</keyword>
<dbReference type="SUPFAM" id="SSF55874">
    <property type="entry name" value="ATPase domain of HSP90 chaperone/DNA topoisomerase II/histidine kinase"/>
    <property type="match status" value="1"/>
</dbReference>
<evidence type="ECO:0000259" key="2">
    <source>
        <dbReference type="Pfam" id="PF13581"/>
    </source>
</evidence>
<organism evidence="3 4">
    <name type="scientific">Streptantibioticus rubrisoli</name>
    <dbReference type="NCBI Taxonomy" id="1387313"/>
    <lineage>
        <taxon>Bacteria</taxon>
        <taxon>Bacillati</taxon>
        <taxon>Actinomycetota</taxon>
        <taxon>Actinomycetes</taxon>
        <taxon>Kitasatosporales</taxon>
        <taxon>Streptomycetaceae</taxon>
        <taxon>Streptantibioticus</taxon>
    </lineage>
</organism>
<dbReference type="EMBL" id="JANFNH010000003">
    <property type="protein sequence ID" value="MCQ4041565.1"/>
    <property type="molecule type" value="Genomic_DNA"/>
</dbReference>
<dbReference type="Pfam" id="PF13581">
    <property type="entry name" value="HATPase_c_2"/>
    <property type="match status" value="1"/>
</dbReference>
<protein>
    <submittedName>
        <fullName evidence="3">ATP-binding protein</fullName>
    </submittedName>
</protein>
<keyword evidence="3" id="KW-0067">ATP-binding</keyword>
<sequence>MTTHPADSAGTAAVPDGPGRHWLALAARGAFPLDDSDQGPSGFAACGLADDLEAAGQARQFTRSTLTGWGMPALVDNAAIIVSELLSNAMRYGLTAPAQLPVPAHPVWLGLLRRGTTVLCAVCDPGTDVPVLKEPDYFAETGRGLHVVDALSETWGWTPPDRGGKVVWAAVSAGA</sequence>
<name>A0ABT1PB76_9ACTN</name>
<gene>
    <name evidence="3" type="ORF">NON19_05860</name>
</gene>
<comment type="caution">
    <text evidence="3">The sequence shown here is derived from an EMBL/GenBank/DDBJ whole genome shotgun (WGS) entry which is preliminary data.</text>
</comment>
<dbReference type="CDD" id="cd16936">
    <property type="entry name" value="HATPase_RsbW-like"/>
    <property type="match status" value="1"/>
</dbReference>
<dbReference type="PANTHER" id="PTHR35526:SF3">
    <property type="entry name" value="ANTI-SIGMA-F FACTOR RSBW"/>
    <property type="match status" value="1"/>
</dbReference>
<dbReference type="GO" id="GO:0005524">
    <property type="term" value="F:ATP binding"/>
    <property type="evidence" value="ECO:0007669"/>
    <property type="project" value="UniProtKB-KW"/>
</dbReference>
<reference evidence="3 4" key="1">
    <citation type="submission" date="2022-06" db="EMBL/GenBank/DDBJ databases">
        <title>Draft genome sequence of type strain Streptomyces rubrisoli DSM 42083.</title>
        <authorList>
            <person name="Duangmal K."/>
            <person name="Klaysubun C."/>
        </authorList>
    </citation>
    <scope>NUCLEOTIDE SEQUENCE [LARGE SCALE GENOMIC DNA]</scope>
    <source>
        <strain evidence="3 4">DSM 42083</strain>
    </source>
</reference>
<evidence type="ECO:0000313" key="3">
    <source>
        <dbReference type="EMBL" id="MCQ4041565.1"/>
    </source>
</evidence>
<dbReference type="InterPro" id="IPR003594">
    <property type="entry name" value="HATPase_dom"/>
</dbReference>
<dbReference type="InterPro" id="IPR050267">
    <property type="entry name" value="Anti-sigma-factor_SerPK"/>
</dbReference>